<evidence type="ECO:0000259" key="1">
    <source>
        <dbReference type="PROSITE" id="PS51272"/>
    </source>
</evidence>
<accession>A0A4Q9DUN8</accession>
<evidence type="ECO:0000313" key="2">
    <source>
        <dbReference type="EMBL" id="TBL78490.1"/>
    </source>
</evidence>
<evidence type="ECO:0000313" key="3">
    <source>
        <dbReference type="Proteomes" id="UP000293142"/>
    </source>
</evidence>
<dbReference type="RefSeq" id="WP_131013849.1">
    <property type="nucleotide sequence ID" value="NZ_SIRE01000009.1"/>
</dbReference>
<keyword evidence="3" id="KW-1185">Reference proteome</keyword>
<feature type="domain" description="SLH" evidence="1">
    <location>
        <begin position="33"/>
        <end position="96"/>
    </location>
</feature>
<dbReference type="InterPro" id="IPR001119">
    <property type="entry name" value="SLH_dom"/>
</dbReference>
<protein>
    <submittedName>
        <fullName evidence="2">S-layer homology domain-containing protein</fullName>
    </submittedName>
</protein>
<gene>
    <name evidence="2" type="ORF">EYB31_13355</name>
</gene>
<sequence length="397" mass="44020">MKKQLSILSLSIAILSTQSACMMLGSHRAQAESSVIMFSDIQSHWGKDTIEWAIRQGIANGYEDGSFKPNENVSESEFLAMLVRAYNPDIKSGQGNEWDRPYYEYAIVNNYPVMGASDPQIRSAGISRTRVAELISSTQGVNYSNNDAIRYMLGNSLASGSDPHHVTISGYNGSGLLTRAEAAQFIKNLLEHGNKSAQPRPKKASDSSKLANIPEVTAPDIAEQPTEVVVEQQTKEESNWVPDLPYQPPAGWVPPLIKSTASDSDQKANWKALDEELGLVALSNGAWYNSRAKTTVLKSFSILGGDRFLAQIDFRVWKGTEYTPEDYKVPYIAREVFKFYFPESYQTLFKIMDDGYSGKDVSEYIGKILSYDGRQVKIIETDSGVRVVIGRKGVDLP</sequence>
<name>A0A4Q9DUN8_9BACL</name>
<proteinExistence type="predicted"/>
<reference evidence="2 3" key="1">
    <citation type="submission" date="2019-02" db="EMBL/GenBank/DDBJ databases">
        <title>Paenibacillus sp. nov., isolated from surface-sterilized tissue of Thalictrum simplex L.</title>
        <authorList>
            <person name="Tuo L."/>
        </authorList>
    </citation>
    <scope>NUCLEOTIDE SEQUENCE [LARGE SCALE GENOMIC DNA]</scope>
    <source>
        <strain evidence="2 3">N2SHLJ1</strain>
    </source>
</reference>
<dbReference type="EMBL" id="SIRE01000009">
    <property type="protein sequence ID" value="TBL78490.1"/>
    <property type="molecule type" value="Genomic_DNA"/>
</dbReference>
<dbReference type="AlphaFoldDB" id="A0A4Q9DUN8"/>
<dbReference type="OrthoDB" id="2678541at2"/>
<dbReference type="PROSITE" id="PS51272">
    <property type="entry name" value="SLH"/>
    <property type="match status" value="1"/>
</dbReference>
<organism evidence="2 3">
    <name type="scientific">Paenibacillus thalictri</name>
    <dbReference type="NCBI Taxonomy" id="2527873"/>
    <lineage>
        <taxon>Bacteria</taxon>
        <taxon>Bacillati</taxon>
        <taxon>Bacillota</taxon>
        <taxon>Bacilli</taxon>
        <taxon>Bacillales</taxon>
        <taxon>Paenibacillaceae</taxon>
        <taxon>Paenibacillus</taxon>
    </lineage>
</organism>
<comment type="caution">
    <text evidence="2">The sequence shown here is derived from an EMBL/GenBank/DDBJ whole genome shotgun (WGS) entry which is preliminary data.</text>
</comment>
<dbReference type="Pfam" id="PF00395">
    <property type="entry name" value="SLH"/>
    <property type="match status" value="1"/>
</dbReference>
<dbReference type="Proteomes" id="UP000293142">
    <property type="component" value="Unassembled WGS sequence"/>
</dbReference>